<dbReference type="GO" id="GO:0052689">
    <property type="term" value="F:carboxylic ester hydrolase activity"/>
    <property type="evidence" value="ECO:0007669"/>
    <property type="project" value="UniProtKB-ARBA"/>
</dbReference>
<evidence type="ECO:0000313" key="5">
    <source>
        <dbReference type="Proteomes" id="UP000037660"/>
    </source>
</evidence>
<dbReference type="AlphaFoldDB" id="A0A0K8P8B9"/>
<dbReference type="PANTHER" id="PTHR22946:SF9">
    <property type="entry name" value="POLYKETIDE TRANSFERASE AF380"/>
    <property type="match status" value="1"/>
</dbReference>
<comment type="caution">
    <text evidence="4">The sequence shown here is derived from an EMBL/GenBank/DDBJ whole genome shotgun (WGS) entry which is preliminary data.</text>
</comment>
<reference evidence="5" key="1">
    <citation type="submission" date="2015-07" db="EMBL/GenBank/DDBJ databases">
        <title>Discovery of a poly(ethylene terephthalate assimilation.</title>
        <authorList>
            <person name="Yoshida S."/>
            <person name="Hiraga K."/>
            <person name="Takehana T."/>
            <person name="Taniguchi I."/>
            <person name="Yamaji H."/>
            <person name="Maeda Y."/>
            <person name="Toyohara K."/>
            <person name="Miyamoto K."/>
            <person name="Kimura Y."/>
            <person name="Oda K."/>
        </authorList>
    </citation>
    <scope>NUCLEOTIDE SEQUENCE [LARGE SCALE GENOMIC DNA]</scope>
    <source>
        <strain evidence="5">NBRC 110686 / TISTR 2288 / 201-F6</strain>
    </source>
</reference>
<dbReference type="PANTHER" id="PTHR22946">
    <property type="entry name" value="DIENELACTONE HYDROLASE DOMAIN-CONTAINING PROTEIN-RELATED"/>
    <property type="match status" value="1"/>
</dbReference>
<reference evidence="4 5" key="2">
    <citation type="journal article" date="2016" name="Science">
        <title>A bacterium that degrades and assimilates poly(ethylene terephthalate).</title>
        <authorList>
            <person name="Yoshida S."/>
            <person name="Hiraga K."/>
            <person name="Takehana T."/>
            <person name="Taniguchi I."/>
            <person name="Yamaji H."/>
            <person name="Maeda Y."/>
            <person name="Toyohara K."/>
            <person name="Miyamoto K."/>
            <person name="Kimura Y."/>
            <person name="Oda K."/>
        </authorList>
    </citation>
    <scope>NUCLEOTIDE SEQUENCE [LARGE SCALE GENOMIC DNA]</scope>
    <source>
        <strain evidence="5">NBRC 110686 / TISTR 2288 / 201-F6</strain>
    </source>
</reference>
<gene>
    <name evidence="4" type="ORF">ISF6_0195</name>
</gene>
<keyword evidence="5" id="KW-1185">Reference proteome</keyword>
<dbReference type="Pfam" id="PF20408">
    <property type="entry name" value="Abhydrolase_11"/>
    <property type="match status" value="1"/>
</dbReference>
<feature type="domain" description="KANL3/Tex30 alpha/beta hydrolase-like" evidence="3">
    <location>
        <begin position="44"/>
        <end position="246"/>
    </location>
</feature>
<dbReference type="Gene3D" id="3.40.50.1820">
    <property type="entry name" value="alpha/beta hydrolase"/>
    <property type="match status" value="1"/>
</dbReference>
<dbReference type="RefSeq" id="WP_054022719.1">
    <property type="nucleotide sequence ID" value="NZ_BBYR01000101.1"/>
</dbReference>
<keyword evidence="1" id="KW-0378">Hydrolase</keyword>
<accession>A0A0K8P8B9</accession>
<dbReference type="EMBL" id="BBYR01000101">
    <property type="protein sequence ID" value="GAP38882.1"/>
    <property type="molecule type" value="Genomic_DNA"/>
</dbReference>
<name>A0A0K8P8B9_PISS1</name>
<dbReference type="InterPro" id="IPR050261">
    <property type="entry name" value="FrsA_esterase"/>
</dbReference>
<organism evidence="4 5">
    <name type="scientific">Piscinibacter sakaiensis</name>
    <name type="common">Ideonella sakaiensis</name>
    <dbReference type="NCBI Taxonomy" id="1547922"/>
    <lineage>
        <taxon>Bacteria</taxon>
        <taxon>Pseudomonadati</taxon>
        <taxon>Pseudomonadota</taxon>
        <taxon>Betaproteobacteria</taxon>
        <taxon>Burkholderiales</taxon>
        <taxon>Sphaerotilaceae</taxon>
        <taxon>Piscinibacter</taxon>
    </lineage>
</organism>
<evidence type="ECO:0000256" key="2">
    <source>
        <dbReference type="SAM" id="MobiDB-lite"/>
    </source>
</evidence>
<evidence type="ECO:0000256" key="1">
    <source>
        <dbReference type="ARBA" id="ARBA00022801"/>
    </source>
</evidence>
<feature type="region of interest" description="Disordered" evidence="2">
    <location>
        <begin position="261"/>
        <end position="304"/>
    </location>
</feature>
<dbReference type="InterPro" id="IPR046879">
    <property type="entry name" value="KANL3/Tex30_Abhydrolase"/>
</dbReference>
<protein>
    <submittedName>
        <fullName evidence="4">Bll0118 protein</fullName>
    </submittedName>
</protein>
<evidence type="ECO:0000313" key="4">
    <source>
        <dbReference type="EMBL" id="GAP38882.1"/>
    </source>
</evidence>
<dbReference type="STRING" id="1547922.ISF6_0195"/>
<evidence type="ECO:0000259" key="3">
    <source>
        <dbReference type="Pfam" id="PF20408"/>
    </source>
</evidence>
<dbReference type="SUPFAM" id="SSF53474">
    <property type="entry name" value="alpha/beta-Hydrolases"/>
    <property type="match status" value="1"/>
</dbReference>
<dbReference type="InterPro" id="IPR029058">
    <property type="entry name" value="AB_hydrolase_fold"/>
</dbReference>
<proteinExistence type="predicted"/>
<dbReference type="Proteomes" id="UP000037660">
    <property type="component" value="Unassembled WGS sequence"/>
</dbReference>
<sequence length="304" mass="30390">MLLLPLAAPPARAEQALTLPTPRGEPLVALLDRPDGAGPEPVPLVVLAPGQGYHMALPALAGAARRLREQGLAVLRFDWAYHRAEPRGRPSPALAREVEDLRAAVAAARRLPGIDAARVLVGGKSLGSLVAWRVFAEDPALRGALLLTPVCSRPGADGGPGTAEAAANYPGLAAEARPVLWLQGDRDPLCATALLWPQLAALAGPALRVAVVGGDHGFGDRRLPAPQAALATERHVDAAARLAAGFVQDVLAAPPAAAAAATAPPAAAGPAASPATPAAAAPSPATPATPAAAASSPATPAAAR</sequence>